<dbReference type="PANTHER" id="PTHR11941:SF27">
    <property type="entry name" value="ETHYLMALONYL-COA DECARBOXYLASE"/>
    <property type="match status" value="1"/>
</dbReference>
<dbReference type="GO" id="GO:0016829">
    <property type="term" value="F:lyase activity"/>
    <property type="evidence" value="ECO:0007669"/>
    <property type="project" value="UniProtKB-KW"/>
</dbReference>
<evidence type="ECO:0000313" key="2">
    <source>
        <dbReference type="EMBL" id="KAK4878115.1"/>
    </source>
</evidence>
<dbReference type="AlphaFoldDB" id="A0AAN7SQE6"/>
<evidence type="ECO:0008006" key="4">
    <source>
        <dbReference type="Google" id="ProtNLM"/>
    </source>
</evidence>
<dbReference type="GO" id="GO:0005829">
    <property type="term" value="C:cytosol"/>
    <property type="evidence" value="ECO:0007669"/>
    <property type="project" value="TreeGrafter"/>
</dbReference>
<dbReference type="GO" id="GO:0006635">
    <property type="term" value="P:fatty acid beta-oxidation"/>
    <property type="evidence" value="ECO:0007669"/>
    <property type="project" value="TreeGrafter"/>
</dbReference>
<dbReference type="Proteomes" id="UP001353858">
    <property type="component" value="Unassembled WGS sequence"/>
</dbReference>
<dbReference type="InterPro" id="IPR001753">
    <property type="entry name" value="Enoyl-CoA_hydra/iso"/>
</dbReference>
<dbReference type="EMBL" id="JARPUR010000004">
    <property type="protein sequence ID" value="KAK4878115.1"/>
    <property type="molecule type" value="Genomic_DNA"/>
</dbReference>
<dbReference type="CDD" id="cd06558">
    <property type="entry name" value="crotonase-like"/>
    <property type="match status" value="1"/>
</dbReference>
<dbReference type="SUPFAM" id="SSF52096">
    <property type="entry name" value="ClpP/crotonase"/>
    <property type="match status" value="1"/>
</dbReference>
<evidence type="ECO:0000256" key="1">
    <source>
        <dbReference type="ARBA" id="ARBA00023239"/>
    </source>
</evidence>
<dbReference type="Gene3D" id="3.90.226.10">
    <property type="entry name" value="2-enoyl-CoA Hydratase, Chain A, domain 1"/>
    <property type="match status" value="1"/>
</dbReference>
<gene>
    <name evidence="2" type="ORF">RN001_010621</name>
</gene>
<name>A0AAN7SQE6_9COLE</name>
<accession>A0AAN7SQE6</accession>
<organism evidence="2 3">
    <name type="scientific">Aquatica leii</name>
    <dbReference type="NCBI Taxonomy" id="1421715"/>
    <lineage>
        <taxon>Eukaryota</taxon>
        <taxon>Metazoa</taxon>
        <taxon>Ecdysozoa</taxon>
        <taxon>Arthropoda</taxon>
        <taxon>Hexapoda</taxon>
        <taxon>Insecta</taxon>
        <taxon>Pterygota</taxon>
        <taxon>Neoptera</taxon>
        <taxon>Endopterygota</taxon>
        <taxon>Coleoptera</taxon>
        <taxon>Polyphaga</taxon>
        <taxon>Elateriformia</taxon>
        <taxon>Elateroidea</taxon>
        <taxon>Lampyridae</taxon>
        <taxon>Luciolinae</taxon>
        <taxon>Aquatica</taxon>
    </lineage>
</organism>
<sequence length="274" mass="30067">MMQSGLARNSFDTIRSKLCKYQGGKVLLQKDVNTGVAQIILDHPEKCNAFSGQMMVDLRDCVETLERWDVGKGVVVTGTGPAFCSGGDLDFAKVSTPQDGLDMSVWMQDALVRLQNLPLVSCCLVHGASLGGGSELSVFCDYIVAADDVKYGFVQGKMGITTAWGGGSRLQQRVGPKKALDLMLTCKLMNAEECVKADLIDTVVSSGNALEETMTWFSNKLQLECEVIRAIKTIINNSQFYSYEKSFVMERDIFAPFWGGPINKNILVKNLKHL</sequence>
<evidence type="ECO:0000313" key="3">
    <source>
        <dbReference type="Proteomes" id="UP001353858"/>
    </source>
</evidence>
<dbReference type="Pfam" id="PF00378">
    <property type="entry name" value="ECH_1"/>
    <property type="match status" value="1"/>
</dbReference>
<reference evidence="3" key="1">
    <citation type="submission" date="2023-01" db="EMBL/GenBank/DDBJ databases">
        <title>Key to firefly adult light organ development and bioluminescence: homeobox transcription factors regulate luciferase expression and transportation to peroxisome.</title>
        <authorList>
            <person name="Fu X."/>
        </authorList>
    </citation>
    <scope>NUCLEOTIDE SEQUENCE [LARGE SCALE GENOMIC DNA]</scope>
</reference>
<proteinExistence type="predicted"/>
<keyword evidence="3" id="KW-1185">Reference proteome</keyword>
<dbReference type="PANTHER" id="PTHR11941">
    <property type="entry name" value="ENOYL-COA HYDRATASE-RELATED"/>
    <property type="match status" value="1"/>
</dbReference>
<keyword evidence="1" id="KW-0456">Lyase</keyword>
<dbReference type="InterPro" id="IPR029045">
    <property type="entry name" value="ClpP/crotonase-like_dom_sf"/>
</dbReference>
<comment type="caution">
    <text evidence="2">The sequence shown here is derived from an EMBL/GenBank/DDBJ whole genome shotgun (WGS) entry which is preliminary data.</text>
</comment>
<protein>
    <recommendedName>
        <fullName evidence="4">Ethylmalonyl-CoA decarboxylase</fullName>
    </recommendedName>
</protein>